<protein>
    <submittedName>
        <fullName evidence="4">Uncharacterized protein</fullName>
    </submittedName>
</protein>
<feature type="domain" description="CT398-like coiled coil hairpin" evidence="3">
    <location>
        <begin position="14"/>
        <end position="194"/>
    </location>
</feature>
<organism evidence="4 5">
    <name type="scientific">Nocardioides scoriae</name>
    <dbReference type="NCBI Taxonomy" id="642780"/>
    <lineage>
        <taxon>Bacteria</taxon>
        <taxon>Bacillati</taxon>
        <taxon>Actinomycetota</taxon>
        <taxon>Actinomycetes</taxon>
        <taxon>Propionibacteriales</taxon>
        <taxon>Nocardioidaceae</taxon>
        <taxon>Nocardioides</taxon>
    </lineage>
</organism>
<evidence type="ECO:0000313" key="5">
    <source>
        <dbReference type="Proteomes" id="UP000198859"/>
    </source>
</evidence>
<accession>A0A1H1M8K5</accession>
<feature type="coiled-coil region" evidence="1">
    <location>
        <begin position="37"/>
        <end position="145"/>
    </location>
</feature>
<proteinExistence type="predicted"/>
<reference evidence="5" key="1">
    <citation type="submission" date="2016-10" db="EMBL/GenBank/DDBJ databases">
        <authorList>
            <person name="Varghese N."/>
            <person name="Submissions S."/>
        </authorList>
    </citation>
    <scope>NUCLEOTIDE SEQUENCE [LARGE SCALE GENOMIC DNA]</scope>
    <source>
        <strain evidence="5">DSM 22127</strain>
    </source>
</reference>
<dbReference type="Gene3D" id="1.10.287.1490">
    <property type="match status" value="1"/>
</dbReference>
<dbReference type="InterPro" id="IPR052376">
    <property type="entry name" value="Oxidative_Scav/Glycosyltrans"/>
</dbReference>
<evidence type="ECO:0000259" key="2">
    <source>
        <dbReference type="Pfam" id="PF02591"/>
    </source>
</evidence>
<feature type="domain" description="C4-type zinc ribbon" evidence="2">
    <location>
        <begin position="206"/>
        <end position="239"/>
    </location>
</feature>
<sequence length="257" mass="28489">MRADPSVQLRLLDVQELDSRADTLRHRIGSVPEAQQLRELAAQRTQLSNEVRDLRIEVADLTREQKQADRDVEQVKTRRTRDQGMVDAGQIKDPKALERMLGELQSLHRRIGDLEDVELEVMERLETAETALTEREAQLASLEAHGEDLRTTVMTTTSDLDVQLAAVVRDREAAAEGLPEDLVALYEKLRANKGGVGAAPLRRRECGGCRLTLNASDLGVIARTPPDTVVRCEECDRILVRTPESGLAQPGSGDTGR</sequence>
<dbReference type="AlphaFoldDB" id="A0A1H1M8K5"/>
<dbReference type="InterPro" id="IPR003743">
    <property type="entry name" value="Zf-RING_7"/>
</dbReference>
<evidence type="ECO:0000259" key="3">
    <source>
        <dbReference type="Pfam" id="PF24481"/>
    </source>
</evidence>
<dbReference type="EMBL" id="LT629757">
    <property type="protein sequence ID" value="SDR83066.1"/>
    <property type="molecule type" value="Genomic_DNA"/>
</dbReference>
<evidence type="ECO:0000313" key="4">
    <source>
        <dbReference type="EMBL" id="SDR83066.1"/>
    </source>
</evidence>
<dbReference type="Proteomes" id="UP000198859">
    <property type="component" value="Chromosome I"/>
</dbReference>
<dbReference type="PANTHER" id="PTHR39082:SF1">
    <property type="entry name" value="SCAVENGER RECEPTOR CLASS A MEMBER 3"/>
    <property type="match status" value="1"/>
</dbReference>
<keyword evidence="5" id="KW-1185">Reference proteome</keyword>
<gene>
    <name evidence="4" type="ORF">SAMN04488570_0504</name>
</gene>
<dbReference type="OrthoDB" id="9784388at2"/>
<dbReference type="Pfam" id="PF02591">
    <property type="entry name" value="Zn_ribbon_9"/>
    <property type="match status" value="1"/>
</dbReference>
<dbReference type="InterPro" id="IPR056003">
    <property type="entry name" value="CT398_CC_hairpin"/>
</dbReference>
<dbReference type="STRING" id="642780.SAMN04488570_0504"/>
<keyword evidence="1" id="KW-0175">Coiled coil</keyword>
<dbReference type="PANTHER" id="PTHR39082">
    <property type="entry name" value="PHOSPHOLIPASE C-BETA-2-RELATED"/>
    <property type="match status" value="1"/>
</dbReference>
<dbReference type="RefSeq" id="WP_091725652.1">
    <property type="nucleotide sequence ID" value="NZ_LT629757.1"/>
</dbReference>
<name>A0A1H1M8K5_9ACTN</name>
<dbReference type="Pfam" id="PF24481">
    <property type="entry name" value="CT398_CC"/>
    <property type="match status" value="1"/>
</dbReference>
<evidence type="ECO:0000256" key="1">
    <source>
        <dbReference type="SAM" id="Coils"/>
    </source>
</evidence>